<evidence type="ECO:0000256" key="1">
    <source>
        <dbReference type="ARBA" id="ARBA00022691"/>
    </source>
</evidence>
<keyword evidence="1" id="KW-0949">S-adenosyl-L-methionine</keyword>
<dbReference type="CDD" id="cd01335">
    <property type="entry name" value="Radical_SAM"/>
    <property type="match status" value="1"/>
</dbReference>
<evidence type="ECO:0000256" key="4">
    <source>
        <dbReference type="ARBA" id="ARBA00023014"/>
    </source>
</evidence>
<feature type="domain" description="Radical SAM core" evidence="5">
    <location>
        <begin position="1"/>
        <end position="224"/>
    </location>
</feature>
<dbReference type="GO" id="GO:0003824">
    <property type="term" value="F:catalytic activity"/>
    <property type="evidence" value="ECO:0007669"/>
    <property type="project" value="InterPro"/>
</dbReference>
<protein>
    <submittedName>
        <fullName evidence="6">Radical SAM protein</fullName>
    </submittedName>
</protein>
<dbReference type="SFLD" id="SFLDS00029">
    <property type="entry name" value="Radical_SAM"/>
    <property type="match status" value="1"/>
</dbReference>
<name>A0A3A4KCQ1_9NOCA</name>
<dbReference type="EMBL" id="QZFU01000033">
    <property type="protein sequence ID" value="RJO71419.1"/>
    <property type="molecule type" value="Genomic_DNA"/>
</dbReference>
<dbReference type="InterPro" id="IPR007197">
    <property type="entry name" value="rSAM"/>
</dbReference>
<dbReference type="InterPro" id="IPR013785">
    <property type="entry name" value="Aldolase_TIM"/>
</dbReference>
<dbReference type="PROSITE" id="PS51918">
    <property type="entry name" value="RADICAL_SAM"/>
    <property type="match status" value="1"/>
</dbReference>
<dbReference type="Proteomes" id="UP000266677">
    <property type="component" value="Unassembled WGS sequence"/>
</dbReference>
<dbReference type="GO" id="GO:0046872">
    <property type="term" value="F:metal ion binding"/>
    <property type="evidence" value="ECO:0007669"/>
    <property type="project" value="UniProtKB-KW"/>
</dbReference>
<evidence type="ECO:0000259" key="5">
    <source>
        <dbReference type="PROSITE" id="PS51918"/>
    </source>
</evidence>
<dbReference type="SUPFAM" id="SSF102114">
    <property type="entry name" value="Radical SAM enzymes"/>
    <property type="match status" value="1"/>
</dbReference>
<dbReference type="Gene3D" id="3.20.20.70">
    <property type="entry name" value="Aldolase class I"/>
    <property type="match status" value="1"/>
</dbReference>
<dbReference type="InterPro" id="IPR050377">
    <property type="entry name" value="Radical_SAM_PqqE_MftC-like"/>
</dbReference>
<evidence type="ECO:0000313" key="7">
    <source>
        <dbReference type="Proteomes" id="UP000266677"/>
    </source>
</evidence>
<dbReference type="SFLD" id="SFLDG01067">
    <property type="entry name" value="SPASM/twitch_domain_containing"/>
    <property type="match status" value="1"/>
</dbReference>
<dbReference type="GO" id="GO:0051536">
    <property type="term" value="F:iron-sulfur cluster binding"/>
    <property type="evidence" value="ECO:0007669"/>
    <property type="project" value="UniProtKB-KW"/>
</dbReference>
<dbReference type="OrthoDB" id="9782387at2"/>
<accession>A0A3A4KCQ1</accession>
<dbReference type="AlphaFoldDB" id="A0A3A4KCQ1"/>
<gene>
    <name evidence="6" type="ORF">D5S18_24935</name>
</gene>
<evidence type="ECO:0000313" key="6">
    <source>
        <dbReference type="EMBL" id="RJO71419.1"/>
    </source>
</evidence>
<organism evidence="6 7">
    <name type="scientific">Nocardia panacis</name>
    <dbReference type="NCBI Taxonomy" id="2340916"/>
    <lineage>
        <taxon>Bacteria</taxon>
        <taxon>Bacillati</taxon>
        <taxon>Actinomycetota</taxon>
        <taxon>Actinomycetes</taxon>
        <taxon>Mycobacteriales</taxon>
        <taxon>Nocardiaceae</taxon>
        <taxon>Nocardia</taxon>
    </lineage>
</organism>
<evidence type="ECO:0000256" key="3">
    <source>
        <dbReference type="ARBA" id="ARBA00023004"/>
    </source>
</evidence>
<keyword evidence="3" id="KW-0408">Iron</keyword>
<dbReference type="PANTHER" id="PTHR11228">
    <property type="entry name" value="RADICAL SAM DOMAIN PROTEIN"/>
    <property type="match status" value="1"/>
</dbReference>
<keyword evidence="7" id="KW-1185">Reference proteome</keyword>
<dbReference type="PANTHER" id="PTHR11228:SF7">
    <property type="entry name" value="PQQA PEPTIDE CYCLASE"/>
    <property type="match status" value="1"/>
</dbReference>
<comment type="caution">
    <text evidence="6">The sequence shown here is derived from an EMBL/GenBank/DDBJ whole genome shotgun (WGS) entry which is preliminary data.</text>
</comment>
<reference evidence="6 7" key="1">
    <citation type="submission" date="2018-09" db="EMBL/GenBank/DDBJ databases">
        <title>YIM PH21274 draft genome.</title>
        <authorList>
            <person name="Miao C."/>
        </authorList>
    </citation>
    <scope>NUCLEOTIDE SEQUENCE [LARGE SCALE GENOMIC DNA]</scope>
    <source>
        <strain evidence="6 7">YIM PH 21724</strain>
    </source>
</reference>
<dbReference type="Pfam" id="PF04055">
    <property type="entry name" value="Radical_SAM"/>
    <property type="match status" value="1"/>
</dbReference>
<evidence type="ECO:0000256" key="2">
    <source>
        <dbReference type="ARBA" id="ARBA00022723"/>
    </source>
</evidence>
<keyword evidence="4" id="KW-0411">Iron-sulfur</keyword>
<proteinExistence type="predicted"/>
<dbReference type="InterPro" id="IPR058240">
    <property type="entry name" value="rSAM_sf"/>
</dbReference>
<sequence>MRYNTLGIHLTNACPLTCDHCITDSSPRSRGDLSWEQIEGAVRSAATYVDGVCVTGGEPMLRPDLALATIRLTHDLGLRSSMVTSGYWARTPAKAAAVVAELVAAGLDKLAVSFDQFHLTQKTARFVGAGTLHHLLEAAAPTRMELVVQYCGTGGDEAHGIAESAAVRYGARLETAEVLPFGRGAALARRRDADMADVPTGPCGVVGRPILTPEVDFYTCCGPARGATVHSPLRLSIDSAAQAGSALAAASVDPIINSIHTRGPRALFDRLSSEARQRVSRNLRDSSMCSLCRAITDDEEAVSELRGELDREALRLVALSGVLHVAQDEEVARCHR</sequence>
<dbReference type="RefSeq" id="WP_120043531.1">
    <property type="nucleotide sequence ID" value="NZ_QZFU01000033.1"/>
</dbReference>
<keyword evidence="2" id="KW-0479">Metal-binding</keyword>